<dbReference type="InterPro" id="IPR001123">
    <property type="entry name" value="LeuE-type"/>
</dbReference>
<dbReference type="RefSeq" id="WP_078573915.1">
    <property type="nucleotide sequence ID" value="NZ_MPZS01000001.1"/>
</dbReference>
<feature type="transmembrane region" description="Helical" evidence="6">
    <location>
        <begin position="129"/>
        <end position="149"/>
    </location>
</feature>
<evidence type="ECO:0000256" key="3">
    <source>
        <dbReference type="ARBA" id="ARBA00022692"/>
    </source>
</evidence>
<evidence type="ECO:0000313" key="7">
    <source>
        <dbReference type="EMBL" id="OOY13730.1"/>
    </source>
</evidence>
<feature type="transmembrane region" description="Helical" evidence="6">
    <location>
        <begin position="155"/>
        <end position="177"/>
    </location>
</feature>
<evidence type="ECO:0000256" key="5">
    <source>
        <dbReference type="ARBA" id="ARBA00023136"/>
    </source>
</evidence>
<comment type="caution">
    <text evidence="7">The sequence shown here is derived from an EMBL/GenBank/DDBJ whole genome shotgun (WGS) entry which is preliminary data.</text>
</comment>
<feature type="transmembrane region" description="Helical" evidence="6">
    <location>
        <begin position="73"/>
        <end position="91"/>
    </location>
</feature>
<feature type="transmembrane region" description="Helical" evidence="6">
    <location>
        <begin position="6"/>
        <end position="31"/>
    </location>
</feature>
<reference evidence="7 8" key="1">
    <citation type="submission" date="2016-11" db="EMBL/GenBank/DDBJ databases">
        <title>A multilocus sequence analysis scheme for characterization of bacteria in the genus Thioclava.</title>
        <authorList>
            <person name="Liu Y."/>
            <person name="Shao Z."/>
        </authorList>
    </citation>
    <scope>NUCLEOTIDE SEQUENCE [LARGE SCALE GENOMIC DNA]</scope>
    <source>
        <strain evidence="7 8">11.10-0-13</strain>
    </source>
</reference>
<evidence type="ECO:0000256" key="6">
    <source>
        <dbReference type="SAM" id="Phobius"/>
    </source>
</evidence>
<keyword evidence="5 6" id="KW-0472">Membrane</keyword>
<evidence type="ECO:0000256" key="1">
    <source>
        <dbReference type="ARBA" id="ARBA00004651"/>
    </source>
</evidence>
<evidence type="ECO:0000256" key="4">
    <source>
        <dbReference type="ARBA" id="ARBA00022989"/>
    </source>
</evidence>
<organism evidence="7 8">
    <name type="scientific">Thioclava marina</name>
    <dbReference type="NCBI Taxonomy" id="1915077"/>
    <lineage>
        <taxon>Bacteria</taxon>
        <taxon>Pseudomonadati</taxon>
        <taxon>Pseudomonadota</taxon>
        <taxon>Alphaproteobacteria</taxon>
        <taxon>Rhodobacterales</taxon>
        <taxon>Paracoccaceae</taxon>
        <taxon>Thioclava</taxon>
    </lineage>
</organism>
<accession>A0ABX3MQN2</accession>
<comment type="subcellular location">
    <subcellularLocation>
        <location evidence="1">Cell membrane</location>
        <topology evidence="1">Multi-pass membrane protein</topology>
    </subcellularLocation>
</comment>
<proteinExistence type="predicted"/>
<keyword evidence="8" id="KW-1185">Reference proteome</keyword>
<sequence length="210" mass="21783">MFDYSLAHWLAFGAAAVLLNLSPGPDLAFILGKVAQGGRRAGFAAMFGIWTGASVHVALAAAGLSVLIASSQIGFAIVKWVGAGYLIWLGIQALRSGGASLNVAGMPSVSLRKTFRDGALVNIMNPKMAVFMMAFLPQFVVAGAGSVAAQMALHGVLIIAAAALIEPVAILLGDAALGRLRRSRRAALWMERALGGLFIALGLRLATEKL</sequence>
<dbReference type="EMBL" id="MPZS01000001">
    <property type="protein sequence ID" value="OOY13730.1"/>
    <property type="molecule type" value="Genomic_DNA"/>
</dbReference>
<evidence type="ECO:0000256" key="2">
    <source>
        <dbReference type="ARBA" id="ARBA00022475"/>
    </source>
</evidence>
<feature type="transmembrane region" description="Helical" evidence="6">
    <location>
        <begin position="43"/>
        <end position="67"/>
    </location>
</feature>
<keyword evidence="3 6" id="KW-0812">Transmembrane</keyword>
<protein>
    <submittedName>
        <fullName evidence="7">Lysine transporter LysE</fullName>
    </submittedName>
</protein>
<dbReference type="Proteomes" id="UP000242224">
    <property type="component" value="Unassembled WGS sequence"/>
</dbReference>
<dbReference type="PANTHER" id="PTHR30086">
    <property type="entry name" value="ARGININE EXPORTER PROTEIN ARGO"/>
    <property type="match status" value="1"/>
</dbReference>
<keyword evidence="4 6" id="KW-1133">Transmembrane helix</keyword>
<name>A0ABX3MQN2_9RHOB</name>
<keyword evidence="2" id="KW-1003">Cell membrane</keyword>
<dbReference type="PANTHER" id="PTHR30086:SF20">
    <property type="entry name" value="ARGININE EXPORTER PROTEIN ARGO-RELATED"/>
    <property type="match status" value="1"/>
</dbReference>
<evidence type="ECO:0000313" key="8">
    <source>
        <dbReference type="Proteomes" id="UP000242224"/>
    </source>
</evidence>
<dbReference type="Pfam" id="PF01810">
    <property type="entry name" value="LysE"/>
    <property type="match status" value="1"/>
</dbReference>
<gene>
    <name evidence="7" type="ORF">BMG00_08210</name>
</gene>
<dbReference type="PIRSF" id="PIRSF006324">
    <property type="entry name" value="LeuE"/>
    <property type="match status" value="1"/>
</dbReference>